<dbReference type="EMBL" id="CAJJDN010000041">
    <property type="protein sequence ID" value="CAD8080943.1"/>
    <property type="molecule type" value="Genomic_DNA"/>
</dbReference>
<accession>A0A8S1MV34</accession>
<keyword evidence="1" id="KW-1133">Transmembrane helix</keyword>
<reference evidence="2" key="1">
    <citation type="submission" date="2021-01" db="EMBL/GenBank/DDBJ databases">
        <authorList>
            <consortium name="Genoscope - CEA"/>
            <person name="William W."/>
        </authorList>
    </citation>
    <scope>NUCLEOTIDE SEQUENCE</scope>
</reference>
<keyword evidence="1" id="KW-0812">Transmembrane</keyword>
<gene>
    <name evidence="2" type="ORF">PSON_ATCC_30995.1.T0410132</name>
</gene>
<keyword evidence="3" id="KW-1185">Reference proteome</keyword>
<dbReference type="AlphaFoldDB" id="A0A8S1MV34"/>
<sequence length="279" mass="33270">MLNCFIFLQLIDLILIAFYHNQKLVYYAIKNQQENKNVLGDFKSSQVTIKEYLKYFSGIQIKQILSWSTDLSIGLFESQQGVMNVERIKLQKQGTIYLPNIDYYCCEPLPQEWMNQFEKRKKINNNTSFAISDVSNILDHSRVQQTKQPSRKVVILQPLPKINQINLRFYILNFWNIKKTQIKYLILIIDLHLVNYFYVFLLYILTNIQCNFQINLSKQGLTRKKQIQKNSVKKYNQYQSNFVDKSCQFLSHLKAKIKVYSLQILIYGFQIRIQQFMLL</sequence>
<feature type="transmembrane region" description="Helical" evidence="1">
    <location>
        <begin position="184"/>
        <end position="205"/>
    </location>
</feature>
<name>A0A8S1MV34_9CILI</name>
<proteinExistence type="predicted"/>
<evidence type="ECO:0000313" key="3">
    <source>
        <dbReference type="Proteomes" id="UP000692954"/>
    </source>
</evidence>
<organism evidence="2 3">
    <name type="scientific">Paramecium sonneborni</name>
    <dbReference type="NCBI Taxonomy" id="65129"/>
    <lineage>
        <taxon>Eukaryota</taxon>
        <taxon>Sar</taxon>
        <taxon>Alveolata</taxon>
        <taxon>Ciliophora</taxon>
        <taxon>Intramacronucleata</taxon>
        <taxon>Oligohymenophorea</taxon>
        <taxon>Peniculida</taxon>
        <taxon>Parameciidae</taxon>
        <taxon>Paramecium</taxon>
    </lineage>
</organism>
<comment type="caution">
    <text evidence="2">The sequence shown here is derived from an EMBL/GenBank/DDBJ whole genome shotgun (WGS) entry which is preliminary data.</text>
</comment>
<protein>
    <recommendedName>
        <fullName evidence="4">Transmembrane protein</fullName>
    </recommendedName>
</protein>
<evidence type="ECO:0000256" key="1">
    <source>
        <dbReference type="SAM" id="Phobius"/>
    </source>
</evidence>
<dbReference type="OrthoDB" id="10458630at2759"/>
<dbReference type="Proteomes" id="UP000692954">
    <property type="component" value="Unassembled WGS sequence"/>
</dbReference>
<feature type="transmembrane region" description="Helical" evidence="1">
    <location>
        <begin position="6"/>
        <end position="29"/>
    </location>
</feature>
<evidence type="ECO:0008006" key="4">
    <source>
        <dbReference type="Google" id="ProtNLM"/>
    </source>
</evidence>
<evidence type="ECO:0000313" key="2">
    <source>
        <dbReference type="EMBL" id="CAD8080943.1"/>
    </source>
</evidence>
<keyword evidence="1" id="KW-0472">Membrane</keyword>